<keyword evidence="3" id="KW-1185">Reference proteome</keyword>
<feature type="region of interest" description="Disordered" evidence="1">
    <location>
        <begin position="108"/>
        <end position="136"/>
    </location>
</feature>
<organism evidence="2 3">
    <name type="scientific">Devosia rhizoryzae</name>
    <dbReference type="NCBI Taxonomy" id="2774137"/>
    <lineage>
        <taxon>Bacteria</taxon>
        <taxon>Pseudomonadati</taxon>
        <taxon>Pseudomonadota</taxon>
        <taxon>Alphaproteobacteria</taxon>
        <taxon>Hyphomicrobiales</taxon>
        <taxon>Devosiaceae</taxon>
        <taxon>Devosia</taxon>
    </lineage>
</organism>
<evidence type="ECO:0000313" key="2">
    <source>
        <dbReference type="EMBL" id="QQR37909.1"/>
    </source>
</evidence>
<proteinExistence type="predicted"/>
<sequence>MDDMLVDEADYEAALQQGAVERSLAPLPLSVRYDAGSRRFILEFDNGAAFLIPAARLQNLADAKREDLEQVELAGETGLHWPNLDVDFTIADLLQGVFGTAAFMSAARKGGQSRSLAKMEAARRNGQRGGRPRKSS</sequence>
<dbReference type="InterPro" id="IPR018841">
    <property type="entry name" value="DUF2442"/>
</dbReference>
<accession>A0ABX7C0Z3</accession>
<name>A0ABX7C0Z3_9HYPH</name>
<reference evidence="2 3" key="1">
    <citation type="submission" date="2021-01" db="EMBL/GenBank/DDBJ databases">
        <title>Genome seq and assembly of Devosia sp. LEGU1.</title>
        <authorList>
            <person name="Chhetri G."/>
        </authorList>
    </citation>
    <scope>NUCLEOTIDE SEQUENCE [LARGE SCALE GENOMIC DNA]</scope>
    <source>
        <strain evidence="2 3">LEGU1</strain>
    </source>
</reference>
<dbReference type="Proteomes" id="UP000595857">
    <property type="component" value="Chromosome"/>
</dbReference>
<evidence type="ECO:0000313" key="3">
    <source>
        <dbReference type="Proteomes" id="UP000595857"/>
    </source>
</evidence>
<evidence type="ECO:0000256" key="1">
    <source>
        <dbReference type="SAM" id="MobiDB-lite"/>
    </source>
</evidence>
<dbReference type="Pfam" id="PF10387">
    <property type="entry name" value="DUF2442"/>
    <property type="match status" value="1"/>
</dbReference>
<dbReference type="Gene3D" id="3.30.2020.40">
    <property type="entry name" value="Uncharacterised protein PF10387, DUF2442"/>
    <property type="match status" value="1"/>
</dbReference>
<dbReference type="EMBL" id="CP068046">
    <property type="protein sequence ID" value="QQR37909.1"/>
    <property type="molecule type" value="Genomic_DNA"/>
</dbReference>
<dbReference type="RefSeq" id="WP_201629663.1">
    <property type="nucleotide sequence ID" value="NZ_CP068046.1"/>
</dbReference>
<protein>
    <submittedName>
        <fullName evidence="2">DUF2442 domain-containing protein</fullName>
    </submittedName>
</protein>
<gene>
    <name evidence="2" type="ORF">JI748_08810</name>
</gene>